<dbReference type="EMBL" id="BGZK01001095">
    <property type="protein sequence ID" value="GBP71057.1"/>
    <property type="molecule type" value="Genomic_DNA"/>
</dbReference>
<dbReference type="Proteomes" id="UP000299102">
    <property type="component" value="Unassembled WGS sequence"/>
</dbReference>
<name>A0A4C1Y957_EUMVA</name>
<evidence type="ECO:0000313" key="1">
    <source>
        <dbReference type="EMBL" id="GBP71057.1"/>
    </source>
</evidence>
<proteinExistence type="predicted"/>
<dbReference type="AlphaFoldDB" id="A0A4C1Y957"/>
<keyword evidence="2" id="KW-1185">Reference proteome</keyword>
<accession>A0A4C1Y957</accession>
<reference evidence="1 2" key="1">
    <citation type="journal article" date="2019" name="Commun. Biol.">
        <title>The bagworm genome reveals a unique fibroin gene that provides high tensile strength.</title>
        <authorList>
            <person name="Kono N."/>
            <person name="Nakamura H."/>
            <person name="Ohtoshi R."/>
            <person name="Tomita M."/>
            <person name="Numata K."/>
            <person name="Arakawa K."/>
        </authorList>
    </citation>
    <scope>NUCLEOTIDE SEQUENCE [LARGE SCALE GENOMIC DNA]</scope>
</reference>
<gene>
    <name evidence="1" type="ORF">EVAR_37897_1</name>
</gene>
<protein>
    <submittedName>
        <fullName evidence="1">Uncharacterized protein</fullName>
    </submittedName>
</protein>
<sequence length="102" mass="11315">MDIKTRGRSSFRSSVVLQRTFSLARNDFLHKGVPPFVTDFLNVSPHTVLEDSRSGPVLSSEICARAAQGYVFALIRSRTSAGRFRWSEDAGTVPVRCSRPLS</sequence>
<evidence type="ECO:0000313" key="2">
    <source>
        <dbReference type="Proteomes" id="UP000299102"/>
    </source>
</evidence>
<organism evidence="1 2">
    <name type="scientific">Eumeta variegata</name>
    <name type="common">Bagworm moth</name>
    <name type="synonym">Eumeta japonica</name>
    <dbReference type="NCBI Taxonomy" id="151549"/>
    <lineage>
        <taxon>Eukaryota</taxon>
        <taxon>Metazoa</taxon>
        <taxon>Ecdysozoa</taxon>
        <taxon>Arthropoda</taxon>
        <taxon>Hexapoda</taxon>
        <taxon>Insecta</taxon>
        <taxon>Pterygota</taxon>
        <taxon>Neoptera</taxon>
        <taxon>Endopterygota</taxon>
        <taxon>Lepidoptera</taxon>
        <taxon>Glossata</taxon>
        <taxon>Ditrysia</taxon>
        <taxon>Tineoidea</taxon>
        <taxon>Psychidae</taxon>
        <taxon>Oiketicinae</taxon>
        <taxon>Eumeta</taxon>
    </lineage>
</organism>
<comment type="caution">
    <text evidence="1">The sequence shown here is derived from an EMBL/GenBank/DDBJ whole genome shotgun (WGS) entry which is preliminary data.</text>
</comment>